<evidence type="ECO:0000256" key="1">
    <source>
        <dbReference type="SAM" id="MobiDB-lite"/>
    </source>
</evidence>
<gene>
    <name evidence="4" type="ORF">C6P37_11185</name>
</gene>
<organism evidence="4 5">
    <name type="scientific">Caldibacillus debilis</name>
    <dbReference type="NCBI Taxonomy" id="301148"/>
    <lineage>
        <taxon>Bacteria</taxon>
        <taxon>Bacillati</taxon>
        <taxon>Bacillota</taxon>
        <taxon>Bacilli</taxon>
        <taxon>Bacillales</taxon>
        <taxon>Bacillaceae</taxon>
        <taxon>Caldibacillus</taxon>
    </lineage>
</organism>
<dbReference type="InterPro" id="IPR047951">
    <property type="entry name" value="Transpos_ISL3"/>
</dbReference>
<protein>
    <recommendedName>
        <fullName evidence="6">ISL3 family transposase</fullName>
    </recommendedName>
</protein>
<dbReference type="EMBL" id="QEWE01000021">
    <property type="protein sequence ID" value="REJ27380.1"/>
    <property type="molecule type" value="Genomic_DNA"/>
</dbReference>
<evidence type="ECO:0000259" key="3">
    <source>
        <dbReference type="Pfam" id="PF14690"/>
    </source>
</evidence>
<dbReference type="Pfam" id="PF13542">
    <property type="entry name" value="HTH_Tnp_ISL3"/>
    <property type="match status" value="1"/>
</dbReference>
<dbReference type="PANTHER" id="PTHR33498:SF1">
    <property type="entry name" value="TRANSPOSASE FOR INSERTION SEQUENCE ELEMENT IS1557"/>
    <property type="match status" value="1"/>
</dbReference>
<name>A0A3E0K3L0_9BACI</name>
<dbReference type="InterPro" id="IPR032877">
    <property type="entry name" value="Transposase_HTH"/>
</dbReference>
<evidence type="ECO:0000313" key="4">
    <source>
        <dbReference type="EMBL" id="REJ27380.1"/>
    </source>
</evidence>
<feature type="domain" description="Transposase IS204/IS1001/IS1096/IS1165 zinc-finger" evidence="3">
    <location>
        <begin position="34"/>
        <end position="80"/>
    </location>
</feature>
<dbReference type="PANTHER" id="PTHR33498">
    <property type="entry name" value="TRANSPOSASE FOR INSERTION SEQUENCE ELEMENT IS1557"/>
    <property type="match status" value="1"/>
</dbReference>
<evidence type="ECO:0000259" key="2">
    <source>
        <dbReference type="Pfam" id="PF13542"/>
    </source>
</evidence>
<dbReference type="Pfam" id="PF14690">
    <property type="entry name" value="Zn_ribbon_ISL3"/>
    <property type="match status" value="1"/>
</dbReference>
<dbReference type="Proteomes" id="UP000257014">
    <property type="component" value="Unassembled WGS sequence"/>
</dbReference>
<dbReference type="InterPro" id="IPR029261">
    <property type="entry name" value="Transposase_Znf"/>
</dbReference>
<feature type="domain" description="Transposase IS204/IS1001/IS1096/IS1165 helix-turn-helix" evidence="2">
    <location>
        <begin position="86"/>
        <end position="136"/>
    </location>
</feature>
<proteinExistence type="predicted"/>
<reference evidence="4 5" key="1">
    <citation type="submission" date="2018-03" db="EMBL/GenBank/DDBJ databases">
        <authorList>
            <person name="Keele B.F."/>
        </authorList>
    </citation>
    <scope>NUCLEOTIDE SEQUENCE [LARGE SCALE GENOMIC DNA]</scope>
    <source>
        <strain evidence="4">ZCTH4_d</strain>
    </source>
</reference>
<sequence length="210" mass="24575">MNRNLFLPGLKDVKINKVEICEHSIHLYVEMPVKPHRCPRCGTEGRKIHDYRIQKIRHFKWFERPTVIFYRKRRYVCQACGKRFAEENPFVERYQRFSKEWNQAVNVRSIHAKTFKDLAFQFGASVSTVIRRFDAVAKKELQGHPQLPKVIAIDEYKGDTRAGKYQVIIADGQTGEPQDFAQSEEENHQPLPKKVWGPGGNGHYGYEPFL</sequence>
<evidence type="ECO:0000313" key="5">
    <source>
        <dbReference type="Proteomes" id="UP000257014"/>
    </source>
</evidence>
<evidence type="ECO:0008006" key="6">
    <source>
        <dbReference type="Google" id="ProtNLM"/>
    </source>
</evidence>
<dbReference type="AlphaFoldDB" id="A0A3E0K3L0"/>
<accession>A0A3E0K3L0</accession>
<feature type="region of interest" description="Disordered" evidence="1">
    <location>
        <begin position="177"/>
        <end position="197"/>
    </location>
</feature>
<comment type="caution">
    <text evidence="4">The sequence shown here is derived from an EMBL/GenBank/DDBJ whole genome shotgun (WGS) entry which is preliminary data.</text>
</comment>